<gene>
    <name evidence="15" type="primary">yst1K</name>
    <name evidence="15" type="ORF">GCM10007852_23560</name>
</gene>
<evidence type="ECO:0000313" key="16">
    <source>
        <dbReference type="Proteomes" id="UP001156601"/>
    </source>
</evidence>
<evidence type="ECO:0000259" key="14">
    <source>
        <dbReference type="Pfam" id="PF21687"/>
    </source>
</evidence>
<evidence type="ECO:0000256" key="7">
    <source>
        <dbReference type="ARBA" id="ARBA00022927"/>
    </source>
</evidence>
<dbReference type="SUPFAM" id="SSF158544">
    <property type="entry name" value="GspK insert domain-like"/>
    <property type="match status" value="2"/>
</dbReference>
<dbReference type="Gene3D" id="1.10.40.60">
    <property type="entry name" value="EpsJ-like"/>
    <property type="match status" value="2"/>
</dbReference>
<dbReference type="NCBIfam" id="NF037980">
    <property type="entry name" value="T2SS_GspK"/>
    <property type="match status" value="1"/>
</dbReference>
<evidence type="ECO:0000313" key="15">
    <source>
        <dbReference type="EMBL" id="GLR71448.1"/>
    </source>
</evidence>
<keyword evidence="3 10" id="KW-0813">Transport</keyword>
<comment type="caution">
    <text evidence="15">The sequence shown here is derived from an EMBL/GenBank/DDBJ whole genome shotgun (WGS) entry which is preliminary data.</text>
</comment>
<dbReference type="SUPFAM" id="SSF54523">
    <property type="entry name" value="Pili subunits"/>
    <property type="match status" value="1"/>
</dbReference>
<evidence type="ECO:0000256" key="3">
    <source>
        <dbReference type="ARBA" id="ARBA00022448"/>
    </source>
</evidence>
<dbReference type="Pfam" id="PF21687">
    <property type="entry name" value="T2SSK_1st"/>
    <property type="match status" value="1"/>
</dbReference>
<evidence type="ECO:0000256" key="6">
    <source>
        <dbReference type="ARBA" id="ARBA00022692"/>
    </source>
</evidence>
<organism evidence="15 16">
    <name type="scientific">Agaribacter marinus</name>
    <dbReference type="NCBI Taxonomy" id="1431249"/>
    <lineage>
        <taxon>Bacteria</taxon>
        <taxon>Pseudomonadati</taxon>
        <taxon>Pseudomonadota</taxon>
        <taxon>Gammaproteobacteria</taxon>
        <taxon>Alteromonadales</taxon>
        <taxon>Alteromonadaceae</taxon>
        <taxon>Agaribacter</taxon>
    </lineage>
</organism>
<keyword evidence="8 12" id="KW-1133">Transmembrane helix</keyword>
<dbReference type="Proteomes" id="UP001156601">
    <property type="component" value="Unassembled WGS sequence"/>
</dbReference>
<keyword evidence="16" id="KW-1185">Reference proteome</keyword>
<sequence>MTLSRAKSKQRGVALIVVMLIVALISIMATQMTSRLQLNVARTSNIKNNNQAYWYALGAEQFAKQSLLELMSLTPDNINLSQPWAKQFEYPIDGGVIKAKITDLQACFNLNGVLPTASDTPDTSQQNNRDDANSNDAENTENQTNNTQAPENNSSDSIKTVTQAAKDALGNILTHYIEDSYVVDTLRDSIIDWIDEDDFQSDFGAEDANYESLPQPYLAANSMFANISEIRLINGIEDAMKQGWLKHLLPQLCVVPERNFKLNVNTVTEESAIVLAALLGISNEDAAQIISTRPEEGFTEKENFLDLPEVRALSLRPAQTNWFDVTTKYFKLSTQSAFDNGTQFSMVTVFKVNDDNTAITTVSREFGGI</sequence>
<feature type="compositionally biased region" description="Low complexity" evidence="11">
    <location>
        <begin position="135"/>
        <end position="153"/>
    </location>
</feature>
<proteinExistence type="inferred from homology"/>
<protein>
    <recommendedName>
        <fullName evidence="10">Type II secretion system protein K</fullName>
    </recommendedName>
</protein>
<evidence type="ECO:0000256" key="12">
    <source>
        <dbReference type="SAM" id="Phobius"/>
    </source>
</evidence>
<reference evidence="15" key="2">
    <citation type="submission" date="2023-01" db="EMBL/GenBank/DDBJ databases">
        <title>Draft genome sequence of Agaribacter marinus strain NBRC 110023.</title>
        <authorList>
            <person name="Sun Q."/>
            <person name="Mori K."/>
        </authorList>
    </citation>
    <scope>NUCLEOTIDE SEQUENCE</scope>
    <source>
        <strain evidence="15">NBRC 110023</strain>
    </source>
</reference>
<evidence type="ECO:0000256" key="4">
    <source>
        <dbReference type="ARBA" id="ARBA00022475"/>
    </source>
</evidence>
<evidence type="ECO:0000256" key="1">
    <source>
        <dbReference type="ARBA" id="ARBA00004533"/>
    </source>
</evidence>
<dbReference type="AlphaFoldDB" id="A0AA37WIW8"/>
<keyword evidence="9 10" id="KW-0472">Membrane</keyword>
<dbReference type="RefSeq" id="WP_284217806.1">
    <property type="nucleotide sequence ID" value="NZ_BSOT01000006.1"/>
</dbReference>
<dbReference type="InterPro" id="IPR005628">
    <property type="entry name" value="GspK"/>
</dbReference>
<feature type="domain" description="T2SS protein K first SAM-like" evidence="14">
    <location>
        <begin position="106"/>
        <end position="257"/>
    </location>
</feature>
<keyword evidence="4 10" id="KW-1003">Cell membrane</keyword>
<feature type="compositionally biased region" description="Polar residues" evidence="11">
    <location>
        <begin position="117"/>
        <end position="127"/>
    </location>
</feature>
<accession>A0AA37WIW8</accession>
<comment type="subcellular location">
    <subcellularLocation>
        <location evidence="1 10">Cell inner membrane</location>
    </subcellularLocation>
</comment>
<dbReference type="InterPro" id="IPR045584">
    <property type="entry name" value="Pilin-like"/>
</dbReference>
<dbReference type="PANTHER" id="PTHR38831">
    <property type="entry name" value="TYPE II SECRETION SYSTEM PROTEIN K"/>
    <property type="match status" value="1"/>
</dbReference>
<evidence type="ECO:0000256" key="9">
    <source>
        <dbReference type="ARBA" id="ARBA00023136"/>
    </source>
</evidence>
<evidence type="ECO:0000256" key="5">
    <source>
        <dbReference type="ARBA" id="ARBA00022519"/>
    </source>
</evidence>
<dbReference type="InterPro" id="IPR038072">
    <property type="entry name" value="GspK_central_sf"/>
</dbReference>
<dbReference type="Pfam" id="PF03934">
    <property type="entry name" value="T2SSK"/>
    <property type="match status" value="1"/>
</dbReference>
<evidence type="ECO:0000256" key="8">
    <source>
        <dbReference type="ARBA" id="ARBA00022989"/>
    </source>
</evidence>
<dbReference type="GO" id="GO:0005886">
    <property type="term" value="C:plasma membrane"/>
    <property type="evidence" value="ECO:0007669"/>
    <property type="project" value="UniProtKB-SubCell"/>
</dbReference>
<reference evidence="15" key="1">
    <citation type="journal article" date="2014" name="Int. J. Syst. Evol. Microbiol.">
        <title>Complete genome sequence of Corynebacterium casei LMG S-19264T (=DSM 44701T), isolated from a smear-ripened cheese.</title>
        <authorList>
            <consortium name="US DOE Joint Genome Institute (JGI-PGF)"/>
            <person name="Walter F."/>
            <person name="Albersmeier A."/>
            <person name="Kalinowski J."/>
            <person name="Ruckert C."/>
        </authorList>
    </citation>
    <scope>NUCLEOTIDE SEQUENCE</scope>
    <source>
        <strain evidence="15">NBRC 110023</strain>
    </source>
</reference>
<feature type="domain" description="T2SS protein K second SAM-like" evidence="13">
    <location>
        <begin position="262"/>
        <end position="325"/>
    </location>
</feature>
<evidence type="ECO:0000259" key="13">
    <source>
        <dbReference type="Pfam" id="PF03934"/>
    </source>
</evidence>
<evidence type="ECO:0000256" key="10">
    <source>
        <dbReference type="PIRNR" id="PIRNR002786"/>
    </source>
</evidence>
<keyword evidence="5 10" id="KW-0997">Cell inner membrane</keyword>
<name>A0AA37WIW8_9ALTE</name>
<dbReference type="EMBL" id="BSOT01000006">
    <property type="protein sequence ID" value="GLR71448.1"/>
    <property type="molecule type" value="Genomic_DNA"/>
</dbReference>
<dbReference type="PANTHER" id="PTHR38831:SF1">
    <property type="entry name" value="TYPE II SECRETION SYSTEM PROTEIN K-RELATED"/>
    <property type="match status" value="1"/>
</dbReference>
<dbReference type="PIRSF" id="PIRSF002786">
    <property type="entry name" value="XcpX"/>
    <property type="match status" value="1"/>
</dbReference>
<dbReference type="InterPro" id="IPR049031">
    <property type="entry name" value="T2SSK_SAM-like_1st"/>
</dbReference>
<comment type="similarity">
    <text evidence="2 10">Belongs to the GSP K family.</text>
</comment>
<dbReference type="Gene3D" id="3.30.1300.30">
    <property type="entry name" value="GSPII I/J protein-like"/>
    <property type="match status" value="1"/>
</dbReference>
<evidence type="ECO:0000256" key="11">
    <source>
        <dbReference type="SAM" id="MobiDB-lite"/>
    </source>
</evidence>
<keyword evidence="6 12" id="KW-0812">Transmembrane</keyword>
<feature type="region of interest" description="Disordered" evidence="11">
    <location>
        <begin position="116"/>
        <end position="156"/>
    </location>
</feature>
<dbReference type="InterPro" id="IPR049179">
    <property type="entry name" value="T2SSK_SAM-like_2nd"/>
</dbReference>
<feature type="transmembrane region" description="Helical" evidence="12">
    <location>
        <begin position="12"/>
        <end position="29"/>
    </location>
</feature>
<evidence type="ECO:0000256" key="2">
    <source>
        <dbReference type="ARBA" id="ARBA00007246"/>
    </source>
</evidence>
<keyword evidence="7" id="KW-0653">Protein transport</keyword>
<dbReference type="GO" id="GO:0009306">
    <property type="term" value="P:protein secretion"/>
    <property type="evidence" value="ECO:0007669"/>
    <property type="project" value="InterPro"/>
</dbReference>